<dbReference type="SUPFAM" id="SSF109998">
    <property type="entry name" value="Triger factor/SurA peptide-binding domain-like"/>
    <property type="match status" value="1"/>
</dbReference>
<dbReference type="RefSeq" id="WP_191715219.1">
    <property type="nucleotide sequence ID" value="NZ_JACSPU010000003.1"/>
</dbReference>
<dbReference type="PANTHER" id="PTHR47245:SF2">
    <property type="entry name" value="PEPTIDYL-PROLYL CIS-TRANS ISOMERASE HP_0175-RELATED"/>
    <property type="match status" value="1"/>
</dbReference>
<keyword evidence="4" id="KW-1185">Reference proteome</keyword>
<organism evidence="3 4">
    <name type="scientific">Planococcus wigleyi</name>
    <dbReference type="NCBI Taxonomy" id="2762216"/>
    <lineage>
        <taxon>Bacteria</taxon>
        <taxon>Bacillati</taxon>
        <taxon>Bacillota</taxon>
        <taxon>Bacilli</taxon>
        <taxon>Bacillales</taxon>
        <taxon>Caryophanaceae</taxon>
        <taxon>Planococcus</taxon>
    </lineage>
</organism>
<evidence type="ECO:0000313" key="4">
    <source>
        <dbReference type="Proteomes" id="UP000658980"/>
    </source>
</evidence>
<dbReference type="PROSITE" id="PS51257">
    <property type="entry name" value="PROKAR_LIPOPROTEIN"/>
    <property type="match status" value="1"/>
</dbReference>
<evidence type="ECO:0000313" key="3">
    <source>
        <dbReference type="EMBL" id="MBD8014989.1"/>
    </source>
</evidence>
<dbReference type="InterPro" id="IPR050245">
    <property type="entry name" value="PrsA_foldase"/>
</dbReference>
<comment type="caution">
    <text evidence="3">The sequence shown here is derived from an EMBL/GenBank/DDBJ whole genome shotgun (WGS) entry which is preliminary data.</text>
</comment>
<sequence length="239" mass="26524">MLKKMKFAFAPVLLLLILGACSDKEETAPEENKNPETADEAPGESPIEYPAKEEVVVVVDGEEILGKVYNSVARQLETSLATQGHGTSGETAELVKEQALAVLVGNKVILQDAAEKGYKADEKVVEERLEDLKGQFESEEAMGDALKQTGFTLDDMEGQLREQLLYEQYIAKEVEAAEVTDEEVREAYDGFVETSEQEAPAFKEMEATIRQSLKEQKTQEAVFSRIEELKETAEVEVKI</sequence>
<dbReference type="InterPro" id="IPR027304">
    <property type="entry name" value="Trigger_fact/SurA_dom_sf"/>
</dbReference>
<dbReference type="Proteomes" id="UP000658980">
    <property type="component" value="Unassembled WGS sequence"/>
</dbReference>
<feature type="region of interest" description="Disordered" evidence="1">
    <location>
        <begin position="25"/>
        <end position="49"/>
    </location>
</feature>
<protein>
    <submittedName>
        <fullName evidence="3">SurA N-terminal domain-containing protein</fullName>
    </submittedName>
</protein>
<name>A0ABR8WDB3_9BACL</name>
<dbReference type="Gene3D" id="1.10.4030.10">
    <property type="entry name" value="Porin chaperone SurA, peptide-binding domain"/>
    <property type="match status" value="1"/>
</dbReference>
<dbReference type="PANTHER" id="PTHR47245">
    <property type="entry name" value="PEPTIDYLPROLYL ISOMERASE"/>
    <property type="match status" value="1"/>
</dbReference>
<proteinExistence type="predicted"/>
<reference evidence="3 4" key="1">
    <citation type="submission" date="2020-08" db="EMBL/GenBank/DDBJ databases">
        <title>A Genomic Blueprint of the Chicken Gut Microbiome.</title>
        <authorList>
            <person name="Gilroy R."/>
            <person name="Ravi A."/>
            <person name="Getino M."/>
            <person name="Pursley I."/>
            <person name="Horton D.L."/>
            <person name="Alikhan N.-F."/>
            <person name="Baker D."/>
            <person name="Gharbi K."/>
            <person name="Hall N."/>
            <person name="Watson M."/>
            <person name="Adriaenssens E.M."/>
            <person name="Foster-Nyarko E."/>
            <person name="Jarju S."/>
            <person name="Secka A."/>
            <person name="Antonio M."/>
            <person name="Oren A."/>
            <person name="Chaudhuri R."/>
            <person name="La Ragione R.M."/>
            <person name="Hildebrand F."/>
            <person name="Pallen M.J."/>
        </authorList>
    </citation>
    <scope>NUCLEOTIDE SEQUENCE [LARGE SCALE GENOMIC DNA]</scope>
    <source>
        <strain evidence="3 4">Sa1BUA13</strain>
    </source>
</reference>
<evidence type="ECO:0000256" key="2">
    <source>
        <dbReference type="SAM" id="SignalP"/>
    </source>
</evidence>
<feature type="compositionally biased region" description="Basic and acidic residues" evidence="1">
    <location>
        <begin position="25"/>
        <end position="36"/>
    </location>
</feature>
<accession>A0ABR8WDB3</accession>
<gene>
    <name evidence="3" type="ORF">H9630_09170</name>
</gene>
<dbReference type="EMBL" id="JACSPU010000003">
    <property type="protein sequence ID" value="MBD8014989.1"/>
    <property type="molecule type" value="Genomic_DNA"/>
</dbReference>
<keyword evidence="2" id="KW-0732">Signal</keyword>
<evidence type="ECO:0000256" key="1">
    <source>
        <dbReference type="SAM" id="MobiDB-lite"/>
    </source>
</evidence>
<dbReference type="Pfam" id="PF13624">
    <property type="entry name" value="SurA_N_3"/>
    <property type="match status" value="1"/>
</dbReference>
<feature type="chain" id="PRO_5045479488" evidence="2">
    <location>
        <begin position="23"/>
        <end position="239"/>
    </location>
</feature>
<feature type="signal peptide" evidence="2">
    <location>
        <begin position="1"/>
        <end position="22"/>
    </location>
</feature>